<keyword evidence="5" id="KW-0812">Transmembrane</keyword>
<evidence type="ECO:0000256" key="8">
    <source>
        <dbReference type="ARBA" id="ARBA00023136"/>
    </source>
</evidence>
<dbReference type="GO" id="GO:0043541">
    <property type="term" value="C:UDP-N-acetylglucosamine transferase complex"/>
    <property type="evidence" value="ECO:0007669"/>
    <property type="project" value="TreeGrafter"/>
</dbReference>
<keyword evidence="6" id="KW-0256">Endoplasmic reticulum</keyword>
<keyword evidence="9" id="KW-0687">Ribonucleoprotein</keyword>
<sequence length="454" mass="51662">MATESAICVATVLVLFPVFAALVRLIYVLPALQVKSATPSNSQLRGHVMILLGSGGHTGEMCRILQQLNFERLSLTWLVSTGDTTSLEKAQMLEESKGHSPKNSTYITLKRARKVGQSLKSSVLTTLASIASTFQKLVHLQSYPDVLIINGPGTCVPVAYVLFLFKYVGLCRTRIVYIESLARVNELSLSGRLVLPSDSEDDDLGAVLQNQSREESDDDDMSSLSFGALSSAQKKLQQEERTAREEESSSGSESEDGFFGDGKKKKGKTSQKKKKKNKHAPSESSSKKPVSRIREIPGLKQKKDTTLYTDIRFDSAYGKADWDRIRKDYAFLDEYRQKEIEQMRGILNNKKERSKLSDHEIEDLEFKIQSLQSRLDTLKNRDLSNKILKDHKREQMAKMRKGEQVNPYFLKKSEQRKMIQKAKFESLKSSQREKVMERKRKRRLGKEFRAMEFR</sequence>
<dbReference type="GO" id="GO:0006488">
    <property type="term" value="P:dolichol-linked oligosaccharide biosynthetic process"/>
    <property type="evidence" value="ECO:0007669"/>
    <property type="project" value="InterPro"/>
</dbReference>
<dbReference type="GO" id="GO:0006364">
    <property type="term" value="P:rRNA processing"/>
    <property type="evidence" value="ECO:0007669"/>
    <property type="project" value="UniProtKB-UniRule"/>
</dbReference>
<dbReference type="PANTHER" id="PTHR12154:SF4">
    <property type="entry name" value="UDP-N-ACETYLGLUCOSAMINE TRANSFERASE SUBUNIT ALG14 HOMOLOG"/>
    <property type="match status" value="1"/>
</dbReference>
<evidence type="ECO:0000256" key="2">
    <source>
        <dbReference type="ARBA" id="ARBA00004590"/>
    </source>
</evidence>
<protein>
    <recommendedName>
        <fullName evidence="9">rRNA biogenesis protein RRP36</fullName>
    </recommendedName>
</protein>
<reference evidence="11" key="1">
    <citation type="submission" date="2021-06" db="EMBL/GenBank/DDBJ databases">
        <title>Candida auris outbreak in lebanese hospital.</title>
        <authorList>
            <person name="Finianos M."/>
        </authorList>
    </citation>
    <scope>NUCLEOTIDE SEQUENCE</scope>
    <source>
        <strain evidence="11">CA7LBN</strain>
    </source>
</reference>
<dbReference type="InterPro" id="IPR013969">
    <property type="entry name" value="Oligosacch_biosynth_Alg14"/>
</dbReference>
<comment type="similarity">
    <text evidence="9">Belongs to the RRP36 family.</text>
</comment>
<evidence type="ECO:0000313" key="11">
    <source>
        <dbReference type="EMBL" id="QWW24787.1"/>
    </source>
</evidence>
<comment type="subunit">
    <text evidence="4">Heterodimer with ALG13 to form a functional enzyme.</text>
</comment>
<dbReference type="GO" id="GO:0004577">
    <property type="term" value="F:N-acetylglucosaminyldiphosphodolichol N-acetylglucosaminyltransferase activity"/>
    <property type="evidence" value="ECO:0007669"/>
    <property type="project" value="TreeGrafter"/>
</dbReference>
<dbReference type="Pfam" id="PF06102">
    <property type="entry name" value="RRP36"/>
    <property type="match status" value="1"/>
</dbReference>
<comment type="function">
    <text evidence="9">Component of the 90S pre-ribosome involved in the maturation of rRNAs. Required for early cleavages of the pre-RNAs in the 40S ribosomal subunit maturation pathway.</text>
</comment>
<comment type="subcellular location">
    <subcellularLocation>
        <location evidence="1">Endoplasmic reticulum membrane</location>
        <topology evidence="1">Single-pass membrane protein</topology>
    </subcellularLocation>
    <subcellularLocation>
        <location evidence="2">Nucleus membrane</location>
        <topology evidence="2">Single-pass membrane protein</topology>
    </subcellularLocation>
    <subcellularLocation>
        <location evidence="9">Nucleus</location>
        <location evidence="9">Nucleolus</location>
    </subcellularLocation>
</comment>
<gene>
    <name evidence="11" type="ORF">CA7LBN_003644</name>
</gene>
<dbReference type="AlphaFoldDB" id="A0A8F2W328"/>
<dbReference type="PANTHER" id="PTHR12154">
    <property type="entry name" value="GLYCOSYL TRANSFERASE-RELATED"/>
    <property type="match status" value="1"/>
</dbReference>
<evidence type="ECO:0000256" key="1">
    <source>
        <dbReference type="ARBA" id="ARBA00004389"/>
    </source>
</evidence>
<dbReference type="InterPro" id="IPR009292">
    <property type="entry name" value="RRP36"/>
</dbReference>
<keyword evidence="9" id="KW-0698">rRNA processing</keyword>
<keyword evidence="9" id="KW-0539">Nucleus</keyword>
<dbReference type="GO" id="GO:0005730">
    <property type="term" value="C:nucleolus"/>
    <property type="evidence" value="ECO:0007669"/>
    <property type="project" value="UniProtKB-SubCell"/>
</dbReference>
<evidence type="ECO:0000256" key="9">
    <source>
        <dbReference type="RuleBase" id="RU368027"/>
    </source>
</evidence>
<dbReference type="Proteomes" id="UP000825438">
    <property type="component" value="Chromosome IV"/>
</dbReference>
<proteinExistence type="inferred from homology"/>
<organism evidence="11">
    <name type="scientific">Candidozyma auris</name>
    <name type="common">Yeast</name>
    <name type="synonym">Candida auris</name>
    <dbReference type="NCBI Taxonomy" id="498019"/>
    <lineage>
        <taxon>Eukaryota</taxon>
        <taxon>Fungi</taxon>
        <taxon>Dikarya</taxon>
        <taxon>Ascomycota</taxon>
        <taxon>Saccharomycotina</taxon>
        <taxon>Pichiomycetes</taxon>
        <taxon>Metschnikowiaceae</taxon>
        <taxon>Candidozyma</taxon>
    </lineage>
</organism>
<evidence type="ECO:0000256" key="3">
    <source>
        <dbReference type="ARBA" id="ARBA00009731"/>
    </source>
</evidence>
<feature type="compositionally biased region" description="Basic and acidic residues" evidence="10">
    <location>
        <begin position="236"/>
        <end position="247"/>
    </location>
</feature>
<comment type="similarity">
    <text evidence="3">Belongs to the ALG14 family.</text>
</comment>
<evidence type="ECO:0000256" key="10">
    <source>
        <dbReference type="SAM" id="MobiDB-lite"/>
    </source>
</evidence>
<dbReference type="Gene3D" id="3.40.50.2000">
    <property type="entry name" value="Glycogen Phosphorylase B"/>
    <property type="match status" value="1"/>
</dbReference>
<feature type="region of interest" description="Disordered" evidence="10">
    <location>
        <begin position="235"/>
        <end position="298"/>
    </location>
</feature>
<name>A0A8F2W328_CANAR</name>
<keyword evidence="7" id="KW-1133">Transmembrane helix</keyword>
<dbReference type="Pfam" id="PF08660">
    <property type="entry name" value="Alg14"/>
    <property type="match status" value="1"/>
</dbReference>
<evidence type="ECO:0000256" key="7">
    <source>
        <dbReference type="ARBA" id="ARBA00022989"/>
    </source>
</evidence>
<evidence type="ECO:0000256" key="4">
    <source>
        <dbReference type="ARBA" id="ARBA00011335"/>
    </source>
</evidence>
<evidence type="ECO:0000256" key="6">
    <source>
        <dbReference type="ARBA" id="ARBA00022824"/>
    </source>
</evidence>
<dbReference type="EMBL" id="CP076752">
    <property type="protein sequence ID" value="QWW24787.1"/>
    <property type="molecule type" value="Genomic_DNA"/>
</dbReference>
<feature type="compositionally biased region" description="Basic residues" evidence="10">
    <location>
        <begin position="263"/>
        <end position="279"/>
    </location>
</feature>
<dbReference type="GO" id="GO:1990904">
    <property type="term" value="C:ribonucleoprotein complex"/>
    <property type="evidence" value="ECO:0007669"/>
    <property type="project" value="UniProtKB-KW"/>
</dbReference>
<keyword evidence="9" id="KW-0690">Ribosome biogenesis</keyword>
<keyword evidence="8" id="KW-0472">Membrane</keyword>
<dbReference type="GO" id="GO:0031965">
    <property type="term" value="C:nuclear membrane"/>
    <property type="evidence" value="ECO:0007669"/>
    <property type="project" value="UniProtKB-SubCell"/>
</dbReference>
<comment type="subunit">
    <text evidence="9">Associates with 90S and pre-40S pre-ribosomal particles.</text>
</comment>
<accession>A0A8F2W328</accession>
<evidence type="ECO:0000256" key="5">
    <source>
        <dbReference type="ARBA" id="ARBA00022692"/>
    </source>
</evidence>